<organism evidence="3">
    <name type="scientific">Fagus sylvatica</name>
    <name type="common">Beechnut</name>
    <dbReference type="NCBI Taxonomy" id="28930"/>
    <lineage>
        <taxon>Eukaryota</taxon>
        <taxon>Viridiplantae</taxon>
        <taxon>Streptophyta</taxon>
        <taxon>Embryophyta</taxon>
        <taxon>Tracheophyta</taxon>
        <taxon>Spermatophyta</taxon>
        <taxon>Magnoliopsida</taxon>
        <taxon>eudicotyledons</taxon>
        <taxon>Gunneridae</taxon>
        <taxon>Pentapetalae</taxon>
        <taxon>rosids</taxon>
        <taxon>fabids</taxon>
        <taxon>Fagales</taxon>
        <taxon>Fagaceae</taxon>
        <taxon>Fagus</taxon>
    </lineage>
</organism>
<dbReference type="Pfam" id="PF03107">
    <property type="entry name" value="C1_2"/>
    <property type="match status" value="2"/>
</dbReference>
<evidence type="ECO:0000256" key="1">
    <source>
        <dbReference type="ARBA" id="ARBA00022737"/>
    </source>
</evidence>
<reference evidence="3" key="1">
    <citation type="submission" date="2018-02" db="EMBL/GenBank/DDBJ databases">
        <authorList>
            <person name="Cohen D.B."/>
            <person name="Kent A.D."/>
        </authorList>
    </citation>
    <scope>NUCLEOTIDE SEQUENCE</scope>
</reference>
<keyword evidence="1" id="KW-0677">Repeat</keyword>
<protein>
    <recommendedName>
        <fullName evidence="2">DC1 domain-containing protein</fullName>
    </recommendedName>
</protein>
<dbReference type="PANTHER" id="PTHR32410:SF163">
    <property type="entry name" value="DC1 DOMAIN-CONTAINING PROTEIN"/>
    <property type="match status" value="1"/>
</dbReference>
<dbReference type="SUPFAM" id="SSF57889">
    <property type="entry name" value="Cysteine-rich domain"/>
    <property type="match status" value="1"/>
</dbReference>
<gene>
    <name evidence="3" type="ORF">FSB_LOCUS5175</name>
</gene>
<evidence type="ECO:0000313" key="3">
    <source>
        <dbReference type="EMBL" id="SPC77293.1"/>
    </source>
</evidence>
<dbReference type="InterPro" id="IPR004146">
    <property type="entry name" value="DC1"/>
</dbReference>
<name>A0A2N9ER94_FAGSY</name>
<sequence>MNVTSTYISHVPNYPELKHPIHWEHLLFSTKPHHNGKTCTCNGCESPCKWFVYHCALCKFDLDIKCVSLPLTIKTEIHEHPLNLFGKKILMTCDFCGKEGNNMPYLCGSSCGFWVHHKCASLPRIVKHIRHKHPLNLTCSLIKDGHSNNLFCQLCTTLVDTNYGVYYCSSCDYVAHLDCATDKKGSDEIFVREPKEKHPIEPTPAILKEEDSRLDKSTNKPSYVVKKTKVREGNIEIAIDIKLFSNDL</sequence>
<accession>A0A2N9ER94</accession>
<feature type="domain" description="DC1" evidence="2">
    <location>
        <begin position="130"/>
        <end position="180"/>
    </location>
</feature>
<dbReference type="InterPro" id="IPR053192">
    <property type="entry name" value="Vacuole_Formation_Reg"/>
</dbReference>
<evidence type="ECO:0000259" key="2">
    <source>
        <dbReference type="Pfam" id="PF03107"/>
    </source>
</evidence>
<dbReference type="InterPro" id="IPR046349">
    <property type="entry name" value="C1-like_sf"/>
</dbReference>
<dbReference type="PANTHER" id="PTHR32410">
    <property type="entry name" value="CYSTEINE/HISTIDINE-RICH C1 DOMAIN FAMILY PROTEIN"/>
    <property type="match status" value="1"/>
</dbReference>
<feature type="domain" description="DC1" evidence="2">
    <location>
        <begin position="77"/>
        <end position="120"/>
    </location>
</feature>
<dbReference type="EMBL" id="OIVN01000264">
    <property type="protein sequence ID" value="SPC77293.1"/>
    <property type="molecule type" value="Genomic_DNA"/>
</dbReference>
<proteinExistence type="predicted"/>
<dbReference type="AlphaFoldDB" id="A0A2N9ER94"/>